<sequence>MKKIFLFAILLMALQTQAQTIKIPDANFKAALINQGFDTNNDGEIQVAEAQKVTRLYVNGAGITNLTGIKSFTRLEEFGFYDNQIKTLDLEGMSSLRSIYGGNNNMQYARVKGLTNLETMYLHDNKIKALDLTGLNKLNDLKMYRNALFKVNFSHLPNLENVELQYNSLVDFVAEGSGVKKLNLSNNNITSIDLTSMKKLESVNLDDNMFLSTLKIRGLRSLRSLYCSPNLIKNLNMSGTVSLREFSW</sequence>
<feature type="chain" id="PRO_5012346290" description="Leucine Rich repeat-containing protein" evidence="3">
    <location>
        <begin position="19"/>
        <end position="248"/>
    </location>
</feature>
<dbReference type="STRING" id="393003.SAMN05660461_1958"/>
<accession>A0A1T5NKX9</accession>
<name>A0A1T5NKX9_9BACT</name>
<feature type="signal peptide" evidence="3">
    <location>
        <begin position="1"/>
        <end position="18"/>
    </location>
</feature>
<dbReference type="Pfam" id="PF00560">
    <property type="entry name" value="LRR_1"/>
    <property type="match status" value="1"/>
</dbReference>
<dbReference type="Proteomes" id="UP000190166">
    <property type="component" value="Unassembled WGS sequence"/>
</dbReference>
<proteinExistence type="predicted"/>
<evidence type="ECO:0000313" key="5">
    <source>
        <dbReference type="Proteomes" id="UP000190166"/>
    </source>
</evidence>
<protein>
    <recommendedName>
        <fullName evidence="6">Leucine Rich repeat-containing protein</fullName>
    </recommendedName>
</protein>
<gene>
    <name evidence="4" type="ORF">SAMN05660461_1958</name>
</gene>
<dbReference type="SUPFAM" id="SSF52058">
    <property type="entry name" value="L domain-like"/>
    <property type="match status" value="1"/>
</dbReference>
<evidence type="ECO:0000256" key="2">
    <source>
        <dbReference type="ARBA" id="ARBA00022737"/>
    </source>
</evidence>
<keyword evidence="2" id="KW-0677">Repeat</keyword>
<dbReference type="PROSITE" id="PS51450">
    <property type="entry name" value="LRR"/>
    <property type="match status" value="1"/>
</dbReference>
<dbReference type="InterPro" id="IPR032675">
    <property type="entry name" value="LRR_dom_sf"/>
</dbReference>
<dbReference type="Gene3D" id="3.80.10.10">
    <property type="entry name" value="Ribonuclease Inhibitor"/>
    <property type="match status" value="1"/>
</dbReference>
<dbReference type="AlphaFoldDB" id="A0A1T5NKX9"/>
<dbReference type="PANTHER" id="PTHR46652">
    <property type="entry name" value="LEUCINE-RICH REPEAT AND IQ DOMAIN-CONTAINING PROTEIN 1-RELATED"/>
    <property type="match status" value="1"/>
</dbReference>
<dbReference type="InterPro" id="IPR050836">
    <property type="entry name" value="SDS22/Internalin_LRR"/>
</dbReference>
<evidence type="ECO:0000313" key="4">
    <source>
        <dbReference type="EMBL" id="SKD00798.1"/>
    </source>
</evidence>
<dbReference type="EMBL" id="FUZZ01000001">
    <property type="protein sequence ID" value="SKD00798.1"/>
    <property type="molecule type" value="Genomic_DNA"/>
</dbReference>
<evidence type="ECO:0000256" key="1">
    <source>
        <dbReference type="ARBA" id="ARBA00022614"/>
    </source>
</evidence>
<keyword evidence="1" id="KW-0433">Leucine-rich repeat</keyword>
<evidence type="ECO:0008006" key="6">
    <source>
        <dbReference type="Google" id="ProtNLM"/>
    </source>
</evidence>
<dbReference type="InterPro" id="IPR001611">
    <property type="entry name" value="Leu-rich_rpt"/>
</dbReference>
<reference evidence="4 5" key="1">
    <citation type="submission" date="2017-02" db="EMBL/GenBank/DDBJ databases">
        <authorList>
            <person name="Peterson S.W."/>
        </authorList>
    </citation>
    <scope>NUCLEOTIDE SEQUENCE [LARGE SCALE GENOMIC DNA]</scope>
    <source>
        <strain evidence="4 5">DSM 18108</strain>
    </source>
</reference>
<keyword evidence="3" id="KW-0732">Signal</keyword>
<keyword evidence="5" id="KW-1185">Reference proteome</keyword>
<organism evidence="4 5">
    <name type="scientific">Chitinophaga ginsengisegetis</name>
    <dbReference type="NCBI Taxonomy" id="393003"/>
    <lineage>
        <taxon>Bacteria</taxon>
        <taxon>Pseudomonadati</taxon>
        <taxon>Bacteroidota</taxon>
        <taxon>Chitinophagia</taxon>
        <taxon>Chitinophagales</taxon>
        <taxon>Chitinophagaceae</taxon>
        <taxon>Chitinophaga</taxon>
    </lineage>
</organism>
<dbReference type="PANTHER" id="PTHR46652:SF3">
    <property type="entry name" value="LEUCINE-RICH REPEAT-CONTAINING PROTEIN 9"/>
    <property type="match status" value="1"/>
</dbReference>
<dbReference type="RefSeq" id="WP_079469182.1">
    <property type="nucleotide sequence ID" value="NZ_FUZZ01000001.1"/>
</dbReference>
<evidence type="ECO:0000256" key="3">
    <source>
        <dbReference type="SAM" id="SignalP"/>
    </source>
</evidence>